<dbReference type="InterPro" id="IPR050482">
    <property type="entry name" value="Sensor_HK_TwoCompSys"/>
</dbReference>
<dbReference type="InterPro" id="IPR011712">
    <property type="entry name" value="Sig_transdc_His_kin_sub3_dim/P"/>
</dbReference>
<dbReference type="GO" id="GO:0016020">
    <property type="term" value="C:membrane"/>
    <property type="evidence" value="ECO:0007669"/>
    <property type="project" value="InterPro"/>
</dbReference>
<dbReference type="Proteomes" id="UP001138997">
    <property type="component" value="Unassembled WGS sequence"/>
</dbReference>
<comment type="catalytic activity">
    <reaction evidence="1">
        <text>ATP + protein L-histidine = ADP + protein N-phospho-L-histidine.</text>
        <dbReference type="EC" id="2.7.13.3"/>
    </reaction>
</comment>
<protein>
    <recommendedName>
        <fullName evidence="2">histidine kinase</fullName>
        <ecNumber evidence="2">2.7.13.3</ecNumber>
    </recommendedName>
</protein>
<name>A0A9X1NIA3_9ACTN</name>
<dbReference type="AlphaFoldDB" id="A0A9X1NIA3"/>
<evidence type="ECO:0000256" key="9">
    <source>
        <dbReference type="SAM" id="Phobius"/>
    </source>
</evidence>
<dbReference type="RefSeq" id="WP_231447460.1">
    <property type="nucleotide sequence ID" value="NZ_JAJOMB010000017.1"/>
</dbReference>
<evidence type="ECO:0000313" key="14">
    <source>
        <dbReference type="Proteomes" id="UP001138997"/>
    </source>
</evidence>
<evidence type="ECO:0000256" key="1">
    <source>
        <dbReference type="ARBA" id="ARBA00000085"/>
    </source>
</evidence>
<sequence length="410" mass="43925">MWGKRGLRRIPLLRFDEAGLRDRGRIWLLELAHVFLAIACLLLFILIVVGWPTSTVLVGLLLLHLTVPAAAALGRAHRSLAGMALQQPVEVPEYKRTRTTGLAAVWGRPWTWLQDPRRWLDLAFTAFACTGGLVISVAVVALPGLAITHIVLAAVFQSFWWLLPLTLDLALWWILTPLLSMVRAITTLAMYGNSLAAQLERRVAAVSESRAESIDHSAAEIRRIERDLHDGAQARIVSLGMNIGLAEELLHRDPEAAAALLAEARKATTEALEDLRGVVRSIHPPVLADRGLGGAVEALAVQLSLPVSTSITLERALPAPVETAVYFAVAEALANVVKHAQAQRAWVRLGFQGGWLRAEIGDDGVGGAVIGGGSGLAGVARRLRAFDGTLEISSPAGGPTLVVVEVPCAS</sequence>
<evidence type="ECO:0000256" key="2">
    <source>
        <dbReference type="ARBA" id="ARBA00012438"/>
    </source>
</evidence>
<feature type="transmembrane region" description="Helical" evidence="9">
    <location>
        <begin position="170"/>
        <end position="192"/>
    </location>
</feature>
<accession>A0A9X1NIA3</accession>
<dbReference type="PANTHER" id="PTHR24421">
    <property type="entry name" value="NITRATE/NITRITE SENSOR PROTEIN NARX-RELATED"/>
    <property type="match status" value="1"/>
</dbReference>
<keyword evidence="9" id="KW-1133">Transmembrane helix</keyword>
<evidence type="ECO:0000259" key="11">
    <source>
        <dbReference type="Pfam" id="PF07730"/>
    </source>
</evidence>
<dbReference type="GO" id="GO:0005524">
    <property type="term" value="F:ATP binding"/>
    <property type="evidence" value="ECO:0007669"/>
    <property type="project" value="UniProtKB-KW"/>
</dbReference>
<evidence type="ECO:0000256" key="3">
    <source>
        <dbReference type="ARBA" id="ARBA00022553"/>
    </source>
</evidence>
<proteinExistence type="predicted"/>
<dbReference type="Gene3D" id="3.30.565.10">
    <property type="entry name" value="Histidine kinase-like ATPase, C-terminal domain"/>
    <property type="match status" value="1"/>
</dbReference>
<feature type="transmembrane region" description="Helical" evidence="9">
    <location>
        <begin position="55"/>
        <end position="73"/>
    </location>
</feature>
<evidence type="ECO:0000313" key="13">
    <source>
        <dbReference type="EMBL" id="MCD5314550.1"/>
    </source>
</evidence>
<evidence type="ECO:0000256" key="4">
    <source>
        <dbReference type="ARBA" id="ARBA00022679"/>
    </source>
</evidence>
<keyword evidence="9" id="KW-0472">Membrane</keyword>
<evidence type="ECO:0000256" key="7">
    <source>
        <dbReference type="ARBA" id="ARBA00022840"/>
    </source>
</evidence>
<dbReference type="InterPro" id="IPR036890">
    <property type="entry name" value="HATPase_C_sf"/>
</dbReference>
<keyword evidence="9" id="KW-0812">Transmembrane</keyword>
<dbReference type="Pfam" id="PF13796">
    <property type="entry name" value="Sensor"/>
    <property type="match status" value="1"/>
</dbReference>
<dbReference type="Pfam" id="PF07730">
    <property type="entry name" value="HisKA_3"/>
    <property type="match status" value="1"/>
</dbReference>
<feature type="transmembrane region" description="Helical" evidence="9">
    <location>
        <begin position="27"/>
        <end position="49"/>
    </location>
</feature>
<dbReference type="Pfam" id="PF02518">
    <property type="entry name" value="HATPase_c"/>
    <property type="match status" value="1"/>
</dbReference>
<dbReference type="EMBL" id="JAJOMB010000017">
    <property type="protein sequence ID" value="MCD5314550.1"/>
    <property type="molecule type" value="Genomic_DNA"/>
</dbReference>
<dbReference type="EC" id="2.7.13.3" evidence="2"/>
<evidence type="ECO:0000259" key="10">
    <source>
        <dbReference type="Pfam" id="PF02518"/>
    </source>
</evidence>
<evidence type="ECO:0000256" key="6">
    <source>
        <dbReference type="ARBA" id="ARBA00022777"/>
    </source>
</evidence>
<keyword evidence="8" id="KW-0902">Two-component regulatory system</keyword>
<keyword evidence="6 13" id="KW-0418">Kinase</keyword>
<dbReference type="InterPro" id="IPR025828">
    <property type="entry name" value="Put_sensor_dom"/>
</dbReference>
<keyword evidence="4" id="KW-0808">Transferase</keyword>
<dbReference type="Gene3D" id="1.20.5.1930">
    <property type="match status" value="1"/>
</dbReference>
<evidence type="ECO:0000256" key="5">
    <source>
        <dbReference type="ARBA" id="ARBA00022741"/>
    </source>
</evidence>
<dbReference type="PANTHER" id="PTHR24421:SF10">
    <property type="entry name" value="NITRATE_NITRITE SENSOR PROTEIN NARQ"/>
    <property type="match status" value="1"/>
</dbReference>
<evidence type="ECO:0000256" key="8">
    <source>
        <dbReference type="ARBA" id="ARBA00023012"/>
    </source>
</evidence>
<organism evidence="13 14">
    <name type="scientific">Kineosporia babensis</name>
    <dbReference type="NCBI Taxonomy" id="499548"/>
    <lineage>
        <taxon>Bacteria</taxon>
        <taxon>Bacillati</taxon>
        <taxon>Actinomycetota</taxon>
        <taxon>Actinomycetes</taxon>
        <taxon>Kineosporiales</taxon>
        <taxon>Kineosporiaceae</taxon>
        <taxon>Kineosporia</taxon>
    </lineage>
</organism>
<dbReference type="InterPro" id="IPR003594">
    <property type="entry name" value="HATPase_dom"/>
</dbReference>
<evidence type="ECO:0000259" key="12">
    <source>
        <dbReference type="Pfam" id="PF13796"/>
    </source>
</evidence>
<dbReference type="SUPFAM" id="SSF55874">
    <property type="entry name" value="ATPase domain of HSP90 chaperone/DNA topoisomerase II/histidine kinase"/>
    <property type="match status" value="1"/>
</dbReference>
<feature type="domain" description="Histidine kinase/HSP90-like ATPase" evidence="10">
    <location>
        <begin position="322"/>
        <end position="408"/>
    </location>
</feature>
<keyword evidence="5" id="KW-0547">Nucleotide-binding</keyword>
<reference evidence="13" key="1">
    <citation type="submission" date="2021-11" db="EMBL/GenBank/DDBJ databases">
        <title>Streptomyces corallinus and Kineosporia corallina sp. nov., two new coral-derived marine actinobacteria.</title>
        <authorList>
            <person name="Buangrab K."/>
            <person name="Sutthacheep M."/>
            <person name="Yeemin T."/>
            <person name="Harunari E."/>
            <person name="Igarashi Y."/>
            <person name="Sripreechasak P."/>
            <person name="Kanchanasin P."/>
            <person name="Tanasupawat S."/>
            <person name="Phongsopitanun W."/>
        </authorList>
    </citation>
    <scope>NUCLEOTIDE SEQUENCE</scope>
    <source>
        <strain evidence="13">JCM 31032</strain>
    </source>
</reference>
<comment type="caution">
    <text evidence="13">The sequence shown here is derived from an EMBL/GenBank/DDBJ whole genome shotgun (WGS) entry which is preliminary data.</text>
</comment>
<feature type="domain" description="Signal transduction histidine kinase subgroup 3 dimerisation and phosphoacceptor" evidence="11">
    <location>
        <begin position="222"/>
        <end position="287"/>
    </location>
</feature>
<dbReference type="GO" id="GO:0046983">
    <property type="term" value="F:protein dimerization activity"/>
    <property type="evidence" value="ECO:0007669"/>
    <property type="project" value="InterPro"/>
</dbReference>
<keyword evidence="7" id="KW-0067">ATP-binding</keyword>
<gene>
    <name evidence="13" type="ORF">LR394_26940</name>
</gene>
<dbReference type="CDD" id="cd16917">
    <property type="entry name" value="HATPase_UhpB-NarQ-NarX-like"/>
    <property type="match status" value="1"/>
</dbReference>
<feature type="domain" description="Putative sensor" evidence="12">
    <location>
        <begin position="37"/>
        <end position="188"/>
    </location>
</feature>
<dbReference type="GO" id="GO:0000155">
    <property type="term" value="F:phosphorelay sensor kinase activity"/>
    <property type="evidence" value="ECO:0007669"/>
    <property type="project" value="InterPro"/>
</dbReference>
<keyword evidence="3" id="KW-0597">Phosphoprotein</keyword>
<keyword evidence="14" id="KW-1185">Reference proteome</keyword>